<dbReference type="PANTHER" id="PTHR33074">
    <property type="entry name" value="EXPRESSED PROTEIN-RELATED"/>
    <property type="match status" value="1"/>
</dbReference>
<dbReference type="EnsemblPlants" id="OB01G14710.1">
    <property type="protein sequence ID" value="OB01G14710.1"/>
    <property type="gene ID" value="OB01G14710"/>
</dbReference>
<name>J3KWW5_ORYBR</name>
<dbReference type="PANTHER" id="PTHR33074:SF75">
    <property type="entry name" value="OS01G0189800 PROTEIN"/>
    <property type="match status" value="1"/>
</dbReference>
<proteinExistence type="predicted"/>
<feature type="region of interest" description="Disordered" evidence="1">
    <location>
        <begin position="1"/>
        <end position="26"/>
    </location>
</feature>
<feature type="compositionally biased region" description="Polar residues" evidence="1">
    <location>
        <begin position="15"/>
        <end position="26"/>
    </location>
</feature>
<accession>J3KWW5</accession>
<reference evidence="3" key="1">
    <citation type="journal article" date="2013" name="Nat. Commun.">
        <title>Whole-genome sequencing of Oryza brachyantha reveals mechanisms underlying Oryza genome evolution.</title>
        <authorList>
            <person name="Chen J."/>
            <person name="Huang Q."/>
            <person name="Gao D."/>
            <person name="Wang J."/>
            <person name="Lang Y."/>
            <person name="Liu T."/>
            <person name="Li B."/>
            <person name="Bai Z."/>
            <person name="Luis Goicoechea J."/>
            <person name="Liang C."/>
            <person name="Chen C."/>
            <person name="Zhang W."/>
            <person name="Sun S."/>
            <person name="Liao Y."/>
            <person name="Zhang X."/>
            <person name="Yang L."/>
            <person name="Song C."/>
            <person name="Wang M."/>
            <person name="Shi J."/>
            <person name="Liu G."/>
            <person name="Liu J."/>
            <person name="Zhou H."/>
            <person name="Zhou W."/>
            <person name="Yu Q."/>
            <person name="An N."/>
            <person name="Chen Y."/>
            <person name="Cai Q."/>
            <person name="Wang B."/>
            <person name="Liu B."/>
            <person name="Min J."/>
            <person name="Huang Y."/>
            <person name="Wu H."/>
            <person name="Li Z."/>
            <person name="Zhang Y."/>
            <person name="Yin Y."/>
            <person name="Song W."/>
            <person name="Jiang J."/>
            <person name="Jackson S.A."/>
            <person name="Wing R.A."/>
            <person name="Wang J."/>
            <person name="Chen M."/>
        </authorList>
    </citation>
    <scope>NUCLEOTIDE SEQUENCE [LARGE SCALE GENOMIC DNA]</scope>
    <source>
        <strain evidence="3">cv. IRGC 101232</strain>
    </source>
</reference>
<keyword evidence="4" id="KW-1185">Reference proteome</keyword>
<evidence type="ECO:0000313" key="4">
    <source>
        <dbReference type="Proteomes" id="UP000006038"/>
    </source>
</evidence>
<evidence type="ECO:0000256" key="1">
    <source>
        <dbReference type="SAM" id="MobiDB-lite"/>
    </source>
</evidence>
<dbReference type="Proteomes" id="UP000006038">
    <property type="component" value="Chromosome 1"/>
</dbReference>
<sequence>MEGISASGSGPHGTETVSTRSYSPCRSRTVGGDIEMIIPNAKPTGGDISLFFFAAAETTKPIGVGDRESRRRPRADQAPIPPTQPQPPAQARCLVSSQTIAGHADERISPTETEAEAPGHGRSKRFRPFDEGSAREGSCPYPAWVVLNRIWLQVYASSNTYACKLTDGTTSAVSHTSRGEQVSVSFELAAEPPRTSLVTLDWPRGPGPPEGTTSYPQVVAAHGNAVLLEIISTDKHPRAGAIDYFVYEAKAGGGKPSLTRLPICYWQGTSNRGRLRPRIMSNEATGMLSCSEDFFIVAELEGSHQPSAATIYSLSSRSDGWSLQRCAHPPWRWRRSLLGLVEKKKKKISRSPFYGKPYETDRAEACPQSSRSLCDTRHGVKFVDVRRHGSSSITTLWSWREDQTWREDAALDAAQLRGLCSENRLPTNAQPEFPVVDMESPCVVCFLLREEGHRIAEPDATTWMVKVDMKRKIVLGCARYSEERRPARWVVFVSSEMPSYLSRQQTLKRKC</sequence>
<dbReference type="Pfam" id="PF07762">
    <property type="entry name" value="DUF1618"/>
    <property type="match status" value="1"/>
</dbReference>
<feature type="compositionally biased region" description="Pro residues" evidence="1">
    <location>
        <begin position="79"/>
        <end position="88"/>
    </location>
</feature>
<organism evidence="3">
    <name type="scientific">Oryza brachyantha</name>
    <name type="common">malo sina</name>
    <dbReference type="NCBI Taxonomy" id="4533"/>
    <lineage>
        <taxon>Eukaryota</taxon>
        <taxon>Viridiplantae</taxon>
        <taxon>Streptophyta</taxon>
        <taxon>Embryophyta</taxon>
        <taxon>Tracheophyta</taxon>
        <taxon>Spermatophyta</taxon>
        <taxon>Magnoliopsida</taxon>
        <taxon>Liliopsida</taxon>
        <taxon>Poales</taxon>
        <taxon>Poaceae</taxon>
        <taxon>BOP clade</taxon>
        <taxon>Oryzoideae</taxon>
        <taxon>Oryzeae</taxon>
        <taxon>Oryzinae</taxon>
        <taxon>Oryza</taxon>
    </lineage>
</organism>
<evidence type="ECO:0000259" key="2">
    <source>
        <dbReference type="Pfam" id="PF07762"/>
    </source>
</evidence>
<reference evidence="3" key="2">
    <citation type="submission" date="2013-04" db="UniProtKB">
        <authorList>
            <consortium name="EnsemblPlants"/>
        </authorList>
    </citation>
    <scope>IDENTIFICATION</scope>
</reference>
<dbReference type="HOGENOM" id="CLU_040975_0_0_1"/>
<dbReference type="Gramene" id="OB01G14710.1">
    <property type="protein sequence ID" value="OB01G14710.1"/>
    <property type="gene ID" value="OB01G14710"/>
</dbReference>
<protein>
    <recommendedName>
        <fullName evidence="2">DUF1618 domain-containing protein</fullName>
    </recommendedName>
</protein>
<evidence type="ECO:0000313" key="3">
    <source>
        <dbReference type="EnsemblPlants" id="OB01G14710.1"/>
    </source>
</evidence>
<dbReference type="AlphaFoldDB" id="J3KWW5"/>
<feature type="domain" description="DUF1618" evidence="2">
    <location>
        <begin position="358"/>
        <end position="445"/>
    </location>
</feature>
<dbReference type="InterPro" id="IPR011676">
    <property type="entry name" value="DUF1618"/>
</dbReference>
<feature type="region of interest" description="Disordered" evidence="1">
    <location>
        <begin position="62"/>
        <end position="136"/>
    </location>
</feature>